<dbReference type="GO" id="GO:0005634">
    <property type="term" value="C:nucleus"/>
    <property type="evidence" value="ECO:0007669"/>
    <property type="project" value="UniProtKB-SubCell"/>
</dbReference>
<sequence>MGASGFKTEDNKTAATIVHHVTGSGNGTSGSGIANTATATNMSIETCLVCGDRASGRHYGAISCEGCKGFFKRSIRKQLGYQCRGSMNCEVTKHHRNRCQFCRLQKCLASGMRSDSVQHERKPIVDKKEFAGSSSSGSSTSTVTNAAAAAAALSANNTATSSGSLLFGHNLSTNAGTGNKSETPSTSKSSIFSYNMTLPEMRQAFVNNTDVTVPPLPFQLTFAEMRQIIENAKNFQQEKQVPLQNATPQSLYFSPELPKADDEEDDDDESMDNSSTTCLQNLTSNANNNNTQNLNLNIDALHSPATAVGQIQTALDRCVIEKALQLLIPIQNQLDRLSLAAGNGNTSGSPSIKNEINDDDMGEDSSADDEYEVSETILGVANAKHFVINECIFENEVLTSAQAAFNLQTPTLMSAYLNLHYICETGSRIIFLSIYWMRKITAFDQLDGRTQIKLLRASWPGLLAIALAQVRSLSITTIITTLVANVRQLAEVDKIEPQKIRKLSEHIARIHSYIQETLALDLDDMEFAYLRLAVFFNPHMLLRKRERNVRDFVRRVQLYVLSSLRKYIASQLEDEQQAEERFSTLIITLLPLAALESDVIEELFFSNLIGQVQIDNMIPYILTLSANTSL</sequence>
<keyword evidence="3 10" id="KW-0863">Zinc-finger</keyword>
<dbReference type="Gene3D" id="1.10.565.10">
    <property type="entry name" value="Retinoid X Receptor"/>
    <property type="match status" value="1"/>
</dbReference>
<dbReference type="InterPro" id="IPR001628">
    <property type="entry name" value="Znf_hrmn_rcpt"/>
</dbReference>
<dbReference type="PROSITE" id="PS00031">
    <property type="entry name" value="NUCLEAR_REC_DBD_1"/>
    <property type="match status" value="1"/>
</dbReference>
<keyword evidence="7 10" id="KW-0804">Transcription</keyword>
<keyword evidence="8 10" id="KW-0675">Receptor</keyword>
<evidence type="ECO:0000313" key="14">
    <source>
        <dbReference type="EMBL" id="JAD04459.1"/>
    </source>
</evidence>
<evidence type="ECO:0000256" key="11">
    <source>
        <dbReference type="SAM" id="MobiDB-lite"/>
    </source>
</evidence>
<keyword evidence="4 10" id="KW-0862">Zinc</keyword>
<dbReference type="InterPro" id="IPR013088">
    <property type="entry name" value="Znf_NHR/GATA"/>
</dbReference>
<feature type="region of interest" description="Disordered" evidence="11">
    <location>
        <begin position="118"/>
        <end position="141"/>
    </location>
</feature>
<feature type="compositionally biased region" description="Acidic residues" evidence="11">
    <location>
        <begin position="261"/>
        <end position="271"/>
    </location>
</feature>
<feature type="domain" description="NR LBD" evidence="13">
    <location>
        <begin position="390"/>
        <end position="625"/>
    </location>
</feature>
<keyword evidence="5 10" id="KW-0805">Transcription regulation</keyword>
<dbReference type="EMBL" id="GBXI01009833">
    <property type="protein sequence ID" value="JAD04459.1"/>
    <property type="molecule type" value="Transcribed_RNA"/>
</dbReference>
<dbReference type="SUPFAM" id="SSF48508">
    <property type="entry name" value="Nuclear receptor ligand-binding domain"/>
    <property type="match status" value="1"/>
</dbReference>
<dbReference type="GO" id="GO:0003700">
    <property type="term" value="F:DNA-binding transcription factor activity"/>
    <property type="evidence" value="ECO:0007669"/>
    <property type="project" value="InterPro"/>
</dbReference>
<dbReference type="InterPro" id="IPR050274">
    <property type="entry name" value="Nuclear_hormone_rcpt_NR2"/>
</dbReference>
<keyword evidence="6 10" id="KW-0238">DNA-binding</keyword>
<evidence type="ECO:0000256" key="10">
    <source>
        <dbReference type="RuleBase" id="RU004334"/>
    </source>
</evidence>
<keyword evidence="9 10" id="KW-0539">Nucleus</keyword>
<name>A0A0A1WZG6_ZEUCU</name>
<dbReference type="InterPro" id="IPR048245">
    <property type="entry name" value="NR2C1/2-like_DBD"/>
</dbReference>
<reference evidence="14" key="1">
    <citation type="submission" date="2014-11" db="EMBL/GenBank/DDBJ databases">
        <authorList>
            <person name="Geib S."/>
        </authorList>
    </citation>
    <scope>NUCLEOTIDE SEQUENCE</scope>
</reference>
<dbReference type="SMART" id="SM00399">
    <property type="entry name" value="ZnF_C4"/>
    <property type="match status" value="1"/>
</dbReference>
<dbReference type="FunFam" id="3.30.50.10:FF:000015">
    <property type="entry name" value="Nuclear receptor subfamily 2, group C, member 1"/>
    <property type="match status" value="1"/>
</dbReference>
<evidence type="ECO:0000256" key="6">
    <source>
        <dbReference type="ARBA" id="ARBA00023125"/>
    </source>
</evidence>
<feature type="compositionally biased region" description="Acidic residues" evidence="11">
    <location>
        <begin position="357"/>
        <end position="367"/>
    </location>
</feature>
<evidence type="ECO:0000259" key="13">
    <source>
        <dbReference type="PROSITE" id="PS51843"/>
    </source>
</evidence>
<dbReference type="PANTHER" id="PTHR24083">
    <property type="entry name" value="NUCLEAR HORMONE RECEPTOR"/>
    <property type="match status" value="1"/>
</dbReference>
<dbReference type="Pfam" id="PF00105">
    <property type="entry name" value="zf-C4"/>
    <property type="match status" value="1"/>
</dbReference>
<dbReference type="PRINTS" id="PR00047">
    <property type="entry name" value="STROIDFINGER"/>
</dbReference>
<dbReference type="GO" id="GO:0008270">
    <property type="term" value="F:zinc ion binding"/>
    <property type="evidence" value="ECO:0007669"/>
    <property type="project" value="UniProtKB-KW"/>
</dbReference>
<keyword evidence="2 10" id="KW-0479">Metal-binding</keyword>
<dbReference type="PROSITE" id="PS51843">
    <property type="entry name" value="NR_LBD"/>
    <property type="match status" value="1"/>
</dbReference>
<evidence type="ECO:0000259" key="12">
    <source>
        <dbReference type="PROSITE" id="PS51030"/>
    </source>
</evidence>
<feature type="compositionally biased region" description="Polar residues" evidence="11">
    <location>
        <begin position="343"/>
        <end position="354"/>
    </location>
</feature>
<dbReference type="SUPFAM" id="SSF57716">
    <property type="entry name" value="Glucocorticoid receptor-like (DNA-binding domain)"/>
    <property type="match status" value="1"/>
</dbReference>
<dbReference type="SMART" id="SM00430">
    <property type="entry name" value="HOLI"/>
    <property type="match status" value="1"/>
</dbReference>
<organism evidence="14">
    <name type="scientific">Zeugodacus cucurbitae</name>
    <name type="common">Melon fruit fly</name>
    <name type="synonym">Bactrocera cucurbitae</name>
    <dbReference type="NCBI Taxonomy" id="28588"/>
    <lineage>
        <taxon>Eukaryota</taxon>
        <taxon>Metazoa</taxon>
        <taxon>Ecdysozoa</taxon>
        <taxon>Arthropoda</taxon>
        <taxon>Hexapoda</taxon>
        <taxon>Insecta</taxon>
        <taxon>Pterygota</taxon>
        <taxon>Neoptera</taxon>
        <taxon>Endopterygota</taxon>
        <taxon>Diptera</taxon>
        <taxon>Brachycera</taxon>
        <taxon>Muscomorpha</taxon>
        <taxon>Tephritoidea</taxon>
        <taxon>Tephritidae</taxon>
        <taxon>Zeugodacus</taxon>
        <taxon>Zeugodacus</taxon>
    </lineage>
</organism>
<dbReference type="FunFam" id="1.10.565.10:FF:000041">
    <property type="entry name" value="Nuclear hormone receptor HR78"/>
    <property type="match status" value="1"/>
</dbReference>
<dbReference type="PRINTS" id="PR00398">
    <property type="entry name" value="STRDHORMONER"/>
</dbReference>
<comment type="similarity">
    <text evidence="10">Belongs to the nuclear hormone receptor family.</text>
</comment>
<feature type="compositionally biased region" description="Basic and acidic residues" evidence="11">
    <location>
        <begin position="118"/>
        <end position="130"/>
    </location>
</feature>
<dbReference type="CDD" id="cd06967">
    <property type="entry name" value="NR_DBD_TR2_like"/>
    <property type="match status" value="1"/>
</dbReference>
<evidence type="ECO:0000256" key="5">
    <source>
        <dbReference type="ARBA" id="ARBA00023015"/>
    </source>
</evidence>
<gene>
    <name evidence="14" type="primary">Hr78_0</name>
    <name evidence="15" type="synonym">Hr78_1</name>
    <name evidence="14" type="ORF">g.11165</name>
    <name evidence="15" type="ORF">g.11166</name>
</gene>
<proteinExistence type="inferred from homology"/>
<feature type="domain" description="Nuclear receptor" evidence="12">
    <location>
        <begin position="44"/>
        <end position="119"/>
    </location>
</feature>
<evidence type="ECO:0000256" key="1">
    <source>
        <dbReference type="ARBA" id="ARBA00004123"/>
    </source>
</evidence>
<dbReference type="InterPro" id="IPR000536">
    <property type="entry name" value="Nucl_hrmn_rcpt_lig-bd"/>
</dbReference>
<dbReference type="Pfam" id="PF00104">
    <property type="entry name" value="Hormone_recep"/>
    <property type="match status" value="1"/>
</dbReference>
<evidence type="ECO:0000256" key="7">
    <source>
        <dbReference type="ARBA" id="ARBA00023163"/>
    </source>
</evidence>
<evidence type="ECO:0000256" key="8">
    <source>
        <dbReference type="ARBA" id="ARBA00023170"/>
    </source>
</evidence>
<dbReference type="AlphaFoldDB" id="A0A0A1WZG6"/>
<dbReference type="GO" id="GO:0043565">
    <property type="term" value="F:sequence-specific DNA binding"/>
    <property type="evidence" value="ECO:0007669"/>
    <property type="project" value="InterPro"/>
</dbReference>
<dbReference type="Gene3D" id="3.30.50.10">
    <property type="entry name" value="Erythroid Transcription Factor GATA-1, subunit A"/>
    <property type="match status" value="1"/>
</dbReference>
<evidence type="ECO:0000256" key="3">
    <source>
        <dbReference type="ARBA" id="ARBA00022771"/>
    </source>
</evidence>
<evidence type="ECO:0000256" key="2">
    <source>
        <dbReference type="ARBA" id="ARBA00022723"/>
    </source>
</evidence>
<evidence type="ECO:0000256" key="9">
    <source>
        <dbReference type="ARBA" id="ARBA00023242"/>
    </source>
</evidence>
<dbReference type="InterPro" id="IPR035500">
    <property type="entry name" value="NHR-like_dom_sf"/>
</dbReference>
<feature type="region of interest" description="Disordered" evidence="11">
    <location>
        <begin position="239"/>
        <end position="286"/>
    </location>
</feature>
<feature type="compositionally biased region" description="Polar residues" evidence="11">
    <location>
        <begin position="239"/>
        <end position="252"/>
    </location>
</feature>
<dbReference type="InterPro" id="IPR001723">
    <property type="entry name" value="Nuclear_hrmn_rcpt"/>
</dbReference>
<comment type="subcellular location">
    <subcellularLocation>
        <location evidence="1 10">Nucleus</location>
    </subcellularLocation>
</comment>
<reference evidence="14" key="2">
    <citation type="journal article" date="2015" name="Gigascience">
        <title>Reconstructing a comprehensive transcriptome assembly of a white-pupal translocated strain of the pest fruit fly Bactrocera cucurbitae.</title>
        <authorList>
            <person name="Sim S.B."/>
            <person name="Calla B."/>
            <person name="Hall B."/>
            <person name="DeRego T."/>
            <person name="Geib S.M."/>
        </authorList>
    </citation>
    <scope>NUCLEOTIDE SEQUENCE</scope>
</reference>
<evidence type="ECO:0000313" key="15">
    <source>
        <dbReference type="EMBL" id="JAD08222.1"/>
    </source>
</evidence>
<accession>A0A0A1WZG6</accession>
<feature type="compositionally biased region" description="Low complexity" evidence="11">
    <location>
        <begin position="131"/>
        <end position="141"/>
    </location>
</feature>
<dbReference type="PROSITE" id="PS51030">
    <property type="entry name" value="NUCLEAR_REC_DBD_2"/>
    <property type="match status" value="1"/>
</dbReference>
<feature type="region of interest" description="Disordered" evidence="11">
    <location>
        <begin position="342"/>
        <end position="367"/>
    </location>
</feature>
<protein>
    <submittedName>
        <fullName evidence="14">Nuclear hormone receptor HR78</fullName>
    </submittedName>
</protein>
<dbReference type="EMBL" id="GBXI01006070">
    <property type="protein sequence ID" value="JAD08222.1"/>
    <property type="molecule type" value="Transcribed_RNA"/>
</dbReference>
<evidence type="ECO:0000256" key="4">
    <source>
        <dbReference type="ARBA" id="ARBA00022833"/>
    </source>
</evidence>